<accession>A0A0S4XQP6</accession>
<reference evidence="2" key="1">
    <citation type="submission" date="2015-11" db="EMBL/GenBank/DDBJ databases">
        <authorList>
            <person name="Zhang Y."/>
            <person name="Guo Z."/>
        </authorList>
    </citation>
    <scope>NUCLEOTIDE SEQUENCE</scope>
    <source>
        <strain evidence="2">BN30871</strain>
    </source>
</reference>
<dbReference type="EC" id="2.1.1.-" evidence="2"/>
<dbReference type="InterPro" id="IPR029063">
    <property type="entry name" value="SAM-dependent_MTases_sf"/>
</dbReference>
<evidence type="ECO:0000313" key="2">
    <source>
        <dbReference type="EMBL" id="CUV66268.1"/>
    </source>
</evidence>
<dbReference type="GO" id="GO:0032259">
    <property type="term" value="P:methylation"/>
    <property type="evidence" value="ECO:0007669"/>
    <property type="project" value="UniProtKB-KW"/>
</dbReference>
<evidence type="ECO:0000259" key="1">
    <source>
        <dbReference type="Pfam" id="PF08242"/>
    </source>
</evidence>
<name>A0A0S4XQP6_9BACT</name>
<gene>
    <name evidence="2" type="ORF">BN3087_70008</name>
</gene>
<dbReference type="EMBL" id="FAXN01000073">
    <property type="protein sequence ID" value="CUV66268.1"/>
    <property type="molecule type" value="Genomic_DNA"/>
</dbReference>
<protein>
    <submittedName>
        <fullName evidence="2">Putative methyltransferase</fullName>
        <ecNumber evidence="2">2.1.1.-</ecNumber>
    </submittedName>
</protein>
<dbReference type="SUPFAM" id="SSF53335">
    <property type="entry name" value="S-adenosyl-L-methionine-dependent methyltransferases"/>
    <property type="match status" value="1"/>
</dbReference>
<proteinExistence type="predicted"/>
<organism evidence="2">
    <name type="scientific">Sulfurovum sp. enrichment culture clone C5</name>
    <dbReference type="NCBI Taxonomy" id="497650"/>
    <lineage>
        <taxon>Bacteria</taxon>
        <taxon>Pseudomonadati</taxon>
        <taxon>Campylobacterota</taxon>
        <taxon>Epsilonproteobacteria</taxon>
        <taxon>Campylobacterales</taxon>
        <taxon>Sulfurovaceae</taxon>
        <taxon>Sulfurovum</taxon>
        <taxon>environmental samples</taxon>
    </lineage>
</organism>
<dbReference type="Pfam" id="PF08242">
    <property type="entry name" value="Methyltransf_12"/>
    <property type="match status" value="1"/>
</dbReference>
<dbReference type="Gene3D" id="3.40.50.150">
    <property type="entry name" value="Vaccinia Virus protein VP39"/>
    <property type="match status" value="1"/>
</dbReference>
<dbReference type="AlphaFoldDB" id="A0A0S4XQP6"/>
<sequence length="194" mass="22269">MDIGCGTGAIYKFLMEQEAKFDFFYAMDGSISMLSSHPEANNVIKKCFDFNSITSFENISNMKFDIIISSSALQWSKDLDFTLLNISKISNNFYGALFSSNTFKTLHKTAGIFSPIHGLDVIKKSFNKFYKNIDYEVVTYKLFFDSKKDLFDYIKKSGVSGGEKRLSISQTKKLINEYNIDYLEFEVIFVKAYN</sequence>
<keyword evidence="2" id="KW-0489">Methyltransferase</keyword>
<keyword evidence="2" id="KW-0808">Transferase</keyword>
<dbReference type="InterPro" id="IPR013217">
    <property type="entry name" value="Methyltransf_12"/>
</dbReference>
<dbReference type="GO" id="GO:0008168">
    <property type="term" value="F:methyltransferase activity"/>
    <property type="evidence" value="ECO:0007669"/>
    <property type="project" value="UniProtKB-KW"/>
</dbReference>
<feature type="domain" description="Methyltransferase type 12" evidence="1">
    <location>
        <begin position="1"/>
        <end position="88"/>
    </location>
</feature>